<evidence type="ECO:0000313" key="2">
    <source>
        <dbReference type="Proteomes" id="UP000692954"/>
    </source>
</evidence>
<proteinExistence type="predicted"/>
<gene>
    <name evidence="1" type="ORF">PSON_ATCC_30995.1.T1370050</name>
</gene>
<evidence type="ECO:0000313" key="1">
    <source>
        <dbReference type="EMBL" id="CAD8122229.1"/>
    </source>
</evidence>
<comment type="caution">
    <text evidence="1">The sequence shown here is derived from an EMBL/GenBank/DDBJ whole genome shotgun (WGS) entry which is preliminary data.</text>
</comment>
<reference evidence="1" key="1">
    <citation type="submission" date="2021-01" db="EMBL/GenBank/DDBJ databases">
        <authorList>
            <consortium name="Genoscope - CEA"/>
            <person name="William W."/>
        </authorList>
    </citation>
    <scope>NUCLEOTIDE SEQUENCE</scope>
</reference>
<sequence length="188" mass="23195">MPGFIKILFELKSNKLLYKQVLLHYFKHINYSSFFGSFQVLTKITKFKQFQEKARFKQFQEKARIKMDKKLNINILEKDQYLYNIMNQIIDKCYNLLIEEIIMIVIKKLLIQINHLFLKFQRYNSRFEKNIQILKQKAAFILEEMRNQKKIVYLIEMNHKLERINIIIVTMFQHKKLKRTMIKQDRYF</sequence>
<name>A0A8S1R3H2_9CILI</name>
<dbReference type="EMBL" id="CAJJDN010000137">
    <property type="protein sequence ID" value="CAD8122229.1"/>
    <property type="molecule type" value="Genomic_DNA"/>
</dbReference>
<accession>A0A8S1R3H2</accession>
<organism evidence="1 2">
    <name type="scientific">Paramecium sonneborni</name>
    <dbReference type="NCBI Taxonomy" id="65129"/>
    <lineage>
        <taxon>Eukaryota</taxon>
        <taxon>Sar</taxon>
        <taxon>Alveolata</taxon>
        <taxon>Ciliophora</taxon>
        <taxon>Intramacronucleata</taxon>
        <taxon>Oligohymenophorea</taxon>
        <taxon>Peniculida</taxon>
        <taxon>Parameciidae</taxon>
        <taxon>Paramecium</taxon>
    </lineage>
</organism>
<dbReference type="Proteomes" id="UP000692954">
    <property type="component" value="Unassembled WGS sequence"/>
</dbReference>
<protein>
    <submittedName>
        <fullName evidence="1">Uncharacterized protein</fullName>
    </submittedName>
</protein>
<dbReference type="AlphaFoldDB" id="A0A8S1R3H2"/>
<keyword evidence="2" id="KW-1185">Reference proteome</keyword>